<gene>
    <name evidence="2" type="ORF">CFX0092_B0267</name>
</gene>
<evidence type="ECO:0000256" key="1">
    <source>
        <dbReference type="SAM" id="MobiDB-lite"/>
    </source>
</evidence>
<evidence type="ECO:0000313" key="2">
    <source>
        <dbReference type="EMBL" id="CUS05801.1"/>
    </source>
</evidence>
<feature type="compositionally biased region" description="Low complexity" evidence="1">
    <location>
        <begin position="37"/>
        <end position="64"/>
    </location>
</feature>
<evidence type="ECO:0000313" key="3">
    <source>
        <dbReference type="Proteomes" id="UP000215027"/>
    </source>
</evidence>
<dbReference type="KEGG" id="pbf:CFX0092_B0267"/>
<dbReference type="EMBL" id="LN890656">
    <property type="protein sequence ID" value="CUS05801.1"/>
    <property type="molecule type" value="Genomic_DNA"/>
</dbReference>
<reference evidence="2" key="1">
    <citation type="submission" date="2016-01" db="EMBL/GenBank/DDBJ databases">
        <authorList>
            <person name="Mcilroy J.S."/>
            <person name="Karst M S."/>
            <person name="Albertsen M."/>
        </authorList>
    </citation>
    <scope>NUCLEOTIDE SEQUENCE</scope>
    <source>
        <strain evidence="2">Cfx-K</strain>
    </source>
</reference>
<accession>A0A160T5Z2</accession>
<feature type="region of interest" description="Disordered" evidence="1">
    <location>
        <begin position="1"/>
        <end position="64"/>
    </location>
</feature>
<dbReference type="Proteomes" id="UP000215027">
    <property type="component" value="Chromosome II"/>
</dbReference>
<sequence length="64" mass="6360">MSNEMTNDEWQSRGAGGQGSRGAGPVPSPPGRGLGRGFFPVPSPLGRGLGRGSSSPSPLPLGEG</sequence>
<dbReference type="AlphaFoldDB" id="A0A160T5Z2"/>
<keyword evidence="3" id="KW-1185">Reference proteome</keyword>
<proteinExistence type="predicted"/>
<protein>
    <submittedName>
        <fullName evidence="2">Uncharacterized protein</fullName>
    </submittedName>
</protein>
<name>A0A160T5Z2_9CHLR</name>
<organism evidence="2 3">
    <name type="scientific">Candidatus Promineifilum breve</name>
    <dbReference type="NCBI Taxonomy" id="1806508"/>
    <lineage>
        <taxon>Bacteria</taxon>
        <taxon>Bacillati</taxon>
        <taxon>Chloroflexota</taxon>
        <taxon>Ardenticatenia</taxon>
        <taxon>Candidatus Promineifilales</taxon>
        <taxon>Candidatus Promineifilaceae</taxon>
        <taxon>Candidatus Promineifilum</taxon>
    </lineage>
</organism>